<evidence type="ECO:0000256" key="9">
    <source>
        <dbReference type="ARBA" id="ARBA00022801"/>
    </source>
</evidence>
<comment type="subcellular location">
    <subcellularLocation>
        <location evidence="11">Cytoplasm</location>
    </subcellularLocation>
</comment>
<comment type="similarity">
    <text evidence="11">Belongs to the PRA-CH family.</text>
</comment>
<dbReference type="InterPro" id="IPR002496">
    <property type="entry name" value="PRib_AMP_CycHydrolase_dom"/>
</dbReference>
<feature type="binding site" evidence="11">
    <location>
        <position position="96"/>
    </location>
    <ligand>
        <name>Mg(2+)</name>
        <dbReference type="ChEBI" id="CHEBI:18420"/>
    </ligand>
</feature>
<feature type="binding site" evidence="11">
    <location>
        <position position="94"/>
    </location>
    <ligand>
        <name>Mg(2+)</name>
        <dbReference type="ChEBI" id="CHEBI:18420"/>
    </ligand>
</feature>
<dbReference type="EC" id="3.5.4.19" evidence="11"/>
<keyword evidence="14" id="KW-1185">Reference proteome</keyword>
<dbReference type="GO" id="GO:0008270">
    <property type="term" value="F:zinc ion binding"/>
    <property type="evidence" value="ECO:0007669"/>
    <property type="project" value="UniProtKB-UniRule"/>
</dbReference>
<keyword evidence="10 11" id="KW-0368">Histidine biosynthesis</keyword>
<evidence type="ECO:0000256" key="11">
    <source>
        <dbReference type="HAMAP-Rule" id="MF_01021"/>
    </source>
</evidence>
<evidence type="ECO:0000256" key="4">
    <source>
        <dbReference type="ARBA" id="ARBA00005204"/>
    </source>
</evidence>
<evidence type="ECO:0000256" key="6">
    <source>
        <dbReference type="ARBA" id="ARBA00008299"/>
    </source>
</evidence>
<comment type="cofactor">
    <cofactor evidence="11">
        <name>Mg(2+)</name>
        <dbReference type="ChEBI" id="CHEBI:18420"/>
    </cofactor>
    <text evidence="11">Binds 1 Mg(2+) ion per subunit.</text>
</comment>
<dbReference type="Gene3D" id="3.10.20.810">
    <property type="entry name" value="Phosphoribosyl-AMP cyclohydrolase"/>
    <property type="match status" value="1"/>
</dbReference>
<keyword evidence="8 11" id="KW-0028">Amino-acid biosynthesis</keyword>
<dbReference type="Proteomes" id="UP000664122">
    <property type="component" value="Unassembled WGS sequence"/>
</dbReference>
<dbReference type="GO" id="GO:0000105">
    <property type="term" value="P:L-histidine biosynthetic process"/>
    <property type="evidence" value="ECO:0007669"/>
    <property type="project" value="UniProtKB-UniRule"/>
</dbReference>
<keyword evidence="11" id="KW-0862">Zinc</keyword>
<comment type="catalytic activity">
    <reaction evidence="1 11">
        <text>1-(5-phospho-beta-D-ribosyl)-5'-AMP + H2O = 1-(5-phospho-beta-D-ribosyl)-5-[(5-phospho-beta-D-ribosylamino)methylideneamino]imidazole-4-carboxamide</text>
        <dbReference type="Rhea" id="RHEA:20049"/>
        <dbReference type="ChEBI" id="CHEBI:15377"/>
        <dbReference type="ChEBI" id="CHEBI:58435"/>
        <dbReference type="ChEBI" id="CHEBI:59457"/>
        <dbReference type="EC" id="3.5.4.19"/>
    </reaction>
</comment>
<comment type="similarity">
    <text evidence="6">In the N-terminal section; belongs to the PRA-CH family.</text>
</comment>
<dbReference type="GO" id="GO:0004636">
    <property type="term" value="F:phosphoribosyl-ATP diphosphatase activity"/>
    <property type="evidence" value="ECO:0007669"/>
    <property type="project" value="UniProtKB-EC"/>
</dbReference>
<evidence type="ECO:0000256" key="8">
    <source>
        <dbReference type="ARBA" id="ARBA00022605"/>
    </source>
</evidence>
<keyword evidence="11" id="KW-0460">Magnesium</keyword>
<sequence>METTFPLPSSDTVEQEEGTTLRPRFDINGLITAVTTDHQSGEVLMVAHMNAEALERTMATGIAHYWSRSRKTLWKKGESSGALQIVRQIRIDCDQDAVWLKVVCERKEDTCHTGRESCFYRAISPDDGRLKILVAPPSAD</sequence>
<dbReference type="HAMAP" id="MF_01021">
    <property type="entry name" value="HisI"/>
    <property type="match status" value="1"/>
</dbReference>
<dbReference type="AlphaFoldDB" id="A0A939G0M7"/>
<dbReference type="EMBL" id="JAFMPP010000010">
    <property type="protein sequence ID" value="MBO0663403.1"/>
    <property type="molecule type" value="Genomic_DNA"/>
</dbReference>
<dbReference type="Pfam" id="PF01502">
    <property type="entry name" value="PRA-CH"/>
    <property type="match status" value="1"/>
</dbReference>
<dbReference type="SUPFAM" id="SSF141734">
    <property type="entry name" value="HisI-like"/>
    <property type="match status" value="1"/>
</dbReference>
<comment type="catalytic activity">
    <reaction evidence="2">
        <text>1-(5-phospho-beta-D-ribosyl)-ATP + H2O = 1-(5-phospho-beta-D-ribosyl)-5'-AMP + diphosphate + H(+)</text>
        <dbReference type="Rhea" id="RHEA:22828"/>
        <dbReference type="ChEBI" id="CHEBI:15377"/>
        <dbReference type="ChEBI" id="CHEBI:15378"/>
        <dbReference type="ChEBI" id="CHEBI:33019"/>
        <dbReference type="ChEBI" id="CHEBI:59457"/>
        <dbReference type="ChEBI" id="CHEBI:73183"/>
        <dbReference type="EC" id="3.6.1.31"/>
    </reaction>
</comment>
<feature type="binding site" evidence="11">
    <location>
        <position position="92"/>
    </location>
    <ligand>
        <name>Mg(2+)</name>
        <dbReference type="ChEBI" id="CHEBI:18420"/>
    </ligand>
</feature>
<accession>A0A939G0M7</accession>
<feature type="binding site" evidence="11">
    <location>
        <position position="93"/>
    </location>
    <ligand>
        <name>Zn(2+)</name>
        <dbReference type="ChEBI" id="CHEBI:29105"/>
        <note>ligand shared between dimeric partners</note>
    </ligand>
</feature>
<keyword evidence="11" id="KW-0479">Metal-binding</keyword>
<reference evidence="13" key="1">
    <citation type="submission" date="2021-03" db="EMBL/GenBank/DDBJ databases">
        <title>Whole genome sequence of Jiella sp. CQZ9-1.</title>
        <authorList>
            <person name="Tuo L."/>
        </authorList>
    </citation>
    <scope>NUCLEOTIDE SEQUENCE</scope>
    <source>
        <strain evidence="13">CQZ9-1</strain>
    </source>
</reference>
<comment type="subunit">
    <text evidence="11">Homodimer.</text>
</comment>
<feature type="binding site" evidence="11">
    <location>
        <position position="111"/>
    </location>
    <ligand>
        <name>Zn(2+)</name>
        <dbReference type="ChEBI" id="CHEBI:29105"/>
        <note>ligand shared between dimeric partners</note>
    </ligand>
</feature>
<dbReference type="InterPro" id="IPR038019">
    <property type="entry name" value="PRib_AMP_CycHydrolase_sf"/>
</dbReference>
<evidence type="ECO:0000313" key="13">
    <source>
        <dbReference type="EMBL" id="MBO0663403.1"/>
    </source>
</evidence>
<dbReference type="FunFam" id="3.10.20.810:FF:000001">
    <property type="entry name" value="Histidine biosynthesis bifunctional protein HisIE"/>
    <property type="match status" value="1"/>
</dbReference>
<name>A0A939G0M7_9HYPH</name>
<feature type="domain" description="Phosphoribosyl-AMP cyclohydrolase" evidence="12">
    <location>
        <begin position="45"/>
        <end position="120"/>
    </location>
</feature>
<keyword evidence="7 11" id="KW-0963">Cytoplasm</keyword>
<dbReference type="GO" id="GO:0000287">
    <property type="term" value="F:magnesium ion binding"/>
    <property type="evidence" value="ECO:0007669"/>
    <property type="project" value="UniProtKB-UniRule"/>
</dbReference>
<evidence type="ECO:0000256" key="7">
    <source>
        <dbReference type="ARBA" id="ARBA00022490"/>
    </source>
</evidence>
<feature type="binding site" evidence="11">
    <location>
        <position position="118"/>
    </location>
    <ligand>
        <name>Zn(2+)</name>
        <dbReference type="ChEBI" id="CHEBI:29105"/>
        <note>ligand shared between dimeric partners</note>
    </ligand>
</feature>
<keyword evidence="9 11" id="KW-0378">Hydrolase</keyword>
<evidence type="ECO:0000256" key="2">
    <source>
        <dbReference type="ARBA" id="ARBA00001460"/>
    </source>
</evidence>
<evidence type="ECO:0000256" key="5">
    <source>
        <dbReference type="ARBA" id="ARBA00007731"/>
    </source>
</evidence>
<evidence type="ECO:0000256" key="3">
    <source>
        <dbReference type="ARBA" id="ARBA00005169"/>
    </source>
</evidence>
<proteinExistence type="inferred from homology"/>
<dbReference type="GO" id="GO:0005737">
    <property type="term" value="C:cytoplasm"/>
    <property type="evidence" value="ECO:0007669"/>
    <property type="project" value="UniProtKB-SubCell"/>
</dbReference>
<comment type="pathway">
    <text evidence="3 11">Amino-acid biosynthesis; L-histidine biosynthesis; L-histidine from 5-phospho-alpha-D-ribose 1-diphosphate: step 3/9.</text>
</comment>
<comment type="function">
    <text evidence="11">Catalyzes the hydrolysis of the adenine ring of phosphoribosyl-AMP.</text>
</comment>
<evidence type="ECO:0000256" key="10">
    <source>
        <dbReference type="ARBA" id="ARBA00023102"/>
    </source>
</evidence>
<evidence type="ECO:0000256" key="1">
    <source>
        <dbReference type="ARBA" id="ARBA00000024"/>
    </source>
</evidence>
<dbReference type="RefSeq" id="WP_207258245.1">
    <property type="nucleotide sequence ID" value="NZ_JAFMPP010000010.1"/>
</dbReference>
<organism evidence="13 14">
    <name type="scientific">Jiella flava</name>
    <dbReference type="NCBI Taxonomy" id="2816857"/>
    <lineage>
        <taxon>Bacteria</taxon>
        <taxon>Pseudomonadati</taxon>
        <taxon>Pseudomonadota</taxon>
        <taxon>Alphaproteobacteria</taxon>
        <taxon>Hyphomicrobiales</taxon>
        <taxon>Aurantimonadaceae</taxon>
        <taxon>Jiella</taxon>
    </lineage>
</organism>
<comment type="pathway">
    <text evidence="4">Amino-acid biosynthesis; L-histidine biosynthesis; L-histidine from 5-phospho-alpha-D-ribose 1-diphosphate: step 2/9.</text>
</comment>
<dbReference type="NCBIfam" id="NF000768">
    <property type="entry name" value="PRK00051.1"/>
    <property type="match status" value="1"/>
</dbReference>
<evidence type="ECO:0000259" key="12">
    <source>
        <dbReference type="Pfam" id="PF01502"/>
    </source>
</evidence>
<evidence type="ECO:0000313" key="14">
    <source>
        <dbReference type="Proteomes" id="UP000664122"/>
    </source>
</evidence>
<gene>
    <name evidence="11 13" type="primary">hisI</name>
    <name evidence="13" type="ORF">J1C48_12505</name>
</gene>
<comment type="caution">
    <text evidence="13">The sequence shown here is derived from an EMBL/GenBank/DDBJ whole genome shotgun (WGS) entry which is preliminary data.</text>
</comment>
<comment type="similarity">
    <text evidence="5">In the C-terminal section; belongs to the PRA-PH family.</text>
</comment>
<protein>
    <recommendedName>
        <fullName evidence="11">Phosphoribosyl-AMP cyclohydrolase</fullName>
        <shortName evidence="11">PRA-CH</shortName>
        <ecNumber evidence="11">3.5.4.19</ecNumber>
    </recommendedName>
</protein>
<dbReference type="InterPro" id="IPR026660">
    <property type="entry name" value="PRA-CH"/>
</dbReference>
<comment type="cofactor">
    <cofactor evidence="11">
        <name>Zn(2+)</name>
        <dbReference type="ChEBI" id="CHEBI:29105"/>
    </cofactor>
    <text evidence="11">Binds 1 zinc ion per subunit.</text>
</comment>
<dbReference type="PANTHER" id="PTHR42945">
    <property type="entry name" value="HISTIDINE BIOSYNTHESIS BIFUNCTIONAL PROTEIN"/>
    <property type="match status" value="1"/>
</dbReference>
<dbReference type="PANTHER" id="PTHR42945:SF1">
    <property type="entry name" value="HISTIDINE BIOSYNTHESIS BIFUNCTIONAL PROTEIN HIS7"/>
    <property type="match status" value="1"/>
</dbReference>
<dbReference type="GO" id="GO:0004635">
    <property type="term" value="F:phosphoribosyl-AMP cyclohydrolase activity"/>
    <property type="evidence" value="ECO:0007669"/>
    <property type="project" value="UniProtKB-UniRule"/>
</dbReference>